<evidence type="ECO:0000256" key="1">
    <source>
        <dbReference type="SAM" id="SignalP"/>
    </source>
</evidence>
<evidence type="ECO:0000313" key="2">
    <source>
        <dbReference type="EMBL" id="CAE0066052.1"/>
    </source>
</evidence>
<evidence type="ECO:0008006" key="3">
    <source>
        <dbReference type="Google" id="ProtNLM"/>
    </source>
</evidence>
<dbReference type="AlphaFoldDB" id="A0A7S3EQC2"/>
<protein>
    <recommendedName>
        <fullName evidence="3">Subtilisin</fullName>
    </recommendedName>
</protein>
<sequence>MGTWKVIFLVLGIVLTRSEAVFEKVIEIGPESFDGISNELCCSRMLILYDQMATISSVKIVASSEDEVNKVDATISDGNLRLLQLDQPSESVFVQVSLVLGTPIAEISIGSRSEAYVVGLLGSPIGSIVAMGESLVHLGGSIYPLDFGFRVRTENNAAVCVDAILCGDDQCAGTADLVTKDNGAVVVRGGRFPVLTTNIAGPGFISTCPLTVVRGQAIVSGSDENENGGSVDMCVTEVLESDITDGGSVTYDTACAADDFELFARGAENTPVVGCSQPSTAACNVIFTPDTGQVIEECPSDTDCRIVCFSKASTVNTLQV</sequence>
<name>A0A7S3EQC2_9RHOD</name>
<feature type="chain" id="PRO_5031460011" description="Subtilisin" evidence="1">
    <location>
        <begin position="21"/>
        <end position="320"/>
    </location>
</feature>
<proteinExistence type="predicted"/>
<reference evidence="2" key="1">
    <citation type="submission" date="2021-01" db="EMBL/GenBank/DDBJ databases">
        <authorList>
            <person name="Corre E."/>
            <person name="Pelletier E."/>
            <person name="Niang G."/>
            <person name="Scheremetjew M."/>
            <person name="Finn R."/>
            <person name="Kale V."/>
            <person name="Holt S."/>
            <person name="Cochrane G."/>
            <person name="Meng A."/>
            <person name="Brown T."/>
            <person name="Cohen L."/>
        </authorList>
    </citation>
    <scope>NUCLEOTIDE SEQUENCE</scope>
    <source>
        <strain evidence="2">CCMP 769</strain>
    </source>
</reference>
<feature type="signal peptide" evidence="1">
    <location>
        <begin position="1"/>
        <end position="20"/>
    </location>
</feature>
<organism evidence="2">
    <name type="scientific">Rhodosorus marinus</name>
    <dbReference type="NCBI Taxonomy" id="101924"/>
    <lineage>
        <taxon>Eukaryota</taxon>
        <taxon>Rhodophyta</taxon>
        <taxon>Stylonematophyceae</taxon>
        <taxon>Stylonematales</taxon>
        <taxon>Stylonemataceae</taxon>
        <taxon>Rhodosorus</taxon>
    </lineage>
</organism>
<gene>
    <name evidence="2" type="ORF">RMAR00112_LOCUS34124</name>
</gene>
<keyword evidence="1" id="KW-0732">Signal</keyword>
<dbReference type="EMBL" id="HBHW01043968">
    <property type="protein sequence ID" value="CAE0066052.1"/>
    <property type="molecule type" value="Transcribed_RNA"/>
</dbReference>
<accession>A0A7S3EQC2</accession>